<protein>
    <submittedName>
        <fullName evidence="5">Uncharacterized protein</fullName>
    </submittedName>
</protein>
<feature type="region of interest" description="Disordered" evidence="4">
    <location>
        <begin position="722"/>
        <end position="750"/>
    </location>
</feature>
<evidence type="ECO:0000256" key="3">
    <source>
        <dbReference type="ARBA" id="ARBA00046271"/>
    </source>
</evidence>
<accession>A0ABN9T1X2</accession>
<evidence type="ECO:0000256" key="1">
    <source>
        <dbReference type="ARBA" id="ARBA00023136"/>
    </source>
</evidence>
<feature type="region of interest" description="Disordered" evidence="4">
    <location>
        <begin position="650"/>
        <end position="671"/>
    </location>
</feature>
<dbReference type="EMBL" id="CAUYUJ010014259">
    <property type="protein sequence ID" value="CAK0838930.1"/>
    <property type="molecule type" value="Genomic_DNA"/>
</dbReference>
<feature type="compositionally biased region" description="Basic and acidic residues" evidence="4">
    <location>
        <begin position="381"/>
        <end position="391"/>
    </location>
</feature>
<comment type="subcellular location">
    <subcellularLocation>
        <location evidence="3">Peroxisome membrane</location>
    </subcellularLocation>
</comment>
<feature type="region of interest" description="Disordered" evidence="4">
    <location>
        <begin position="271"/>
        <end position="293"/>
    </location>
</feature>
<gene>
    <name evidence="5" type="ORF">PCOR1329_LOCUS34761</name>
</gene>
<feature type="compositionally biased region" description="Basic and acidic residues" evidence="4">
    <location>
        <begin position="928"/>
        <end position="939"/>
    </location>
</feature>
<evidence type="ECO:0000256" key="4">
    <source>
        <dbReference type="SAM" id="MobiDB-lite"/>
    </source>
</evidence>
<feature type="compositionally biased region" description="Low complexity" evidence="4">
    <location>
        <begin position="360"/>
        <end position="380"/>
    </location>
</feature>
<feature type="non-terminal residue" evidence="5">
    <location>
        <position position="1"/>
    </location>
</feature>
<feature type="compositionally biased region" description="Gly residues" evidence="4">
    <location>
        <begin position="656"/>
        <end position="667"/>
    </location>
</feature>
<evidence type="ECO:0000313" key="5">
    <source>
        <dbReference type="EMBL" id="CAK0838930.1"/>
    </source>
</evidence>
<keyword evidence="6" id="KW-1185">Reference proteome</keyword>
<feature type="region of interest" description="Disordered" evidence="4">
    <location>
        <begin position="1"/>
        <end position="30"/>
    </location>
</feature>
<feature type="region of interest" description="Disordered" evidence="4">
    <location>
        <begin position="846"/>
        <end position="869"/>
    </location>
</feature>
<sequence>SHGWPGAAERRHVQRAAQQVGGAGQAGAAHAVPGADHHWMRGDGHDQEGYFPLQAQRAGHQHYEAVGWRAADSQDIVVQGVPSDQEHRHDVPQAALRARGLGRRPGARARPPAEVFPGATFLMIDHVGWLKQVKVLGGGKRAGTGTIQLGLKFFCLSNFIGALFQLKKMRDSAAKARESGESGSCEQSKKCAQNAFKHALLVLQTAHLSRLRETHDALVGAAGVVTSAMDVMAQWPEKKAPAKPIADAKLSADAKTVTQQPLHLARPTHMTEQAPGAGGGHQLWPGEPPQPYPPNLPDLLRAPLNGMHFPFFRMDECDEEAADGGQRGSTLPELFLPQGTNFGLGGRHTPSMPAWERGPRSSSLPSEAPRSASAPSASGPRRQDGSWHEQRPSGATGQGPELYKGTDGSGELFRGSVDEGPAGKGQEGIGGGEEGGDDWDSMMFPQIPQIVTRRGPRLGRDSGSLLMQRSAAQRAAGRQWAKWSADNAVRRLTGELGRTRARLEAAEQALGAVIGDDEVAHRLQAMLPALQATLGGWTPSWLERLRRNVALHAEAQGMDIVAASAAELRSAQRGPRLERRAAADGALRADAPPFVPLGPIGAGAPGGGVPHTPHDANQLLADLIAYAAPMQEALLGEGCQHAQTDGIDTELEAADGGSGGPQLGGPQGAAAARARDLAELHDAFVEEVFVSANEAFGVQDDLNQLMADLAAELGGEADSRYAAAAEPGPGTGGFSPPKSQSQGRGEFEKPHDAEVNAAGIAELDALYAAAGGTALVHGSGARARGGFAQEAALGGGTAGTSEPIGLSEAAGGEVLLQTSEGTNSSAVAAEAVAEQDACADLSAGDLRERHSEPSPTAPEKASGQWRSASDELRGATSALLMDLEAQLAAVWEWADPRRPAGAGAPESEYARAARAAAPEPWQQGPPDEPARPPNGDRHGQPRRRAPRHRDQREYAGGPTEVEVHDDQGVQACCQLFPGTGGQGQAVKGASSCLMQ</sequence>
<comment type="caution">
    <text evidence="5">The sequence shown here is derived from an EMBL/GenBank/DDBJ whole genome shotgun (WGS) entry which is preliminary data.</text>
</comment>
<evidence type="ECO:0000313" key="6">
    <source>
        <dbReference type="Proteomes" id="UP001189429"/>
    </source>
</evidence>
<organism evidence="5 6">
    <name type="scientific">Prorocentrum cordatum</name>
    <dbReference type="NCBI Taxonomy" id="2364126"/>
    <lineage>
        <taxon>Eukaryota</taxon>
        <taxon>Sar</taxon>
        <taxon>Alveolata</taxon>
        <taxon>Dinophyceae</taxon>
        <taxon>Prorocentrales</taxon>
        <taxon>Prorocentraceae</taxon>
        <taxon>Prorocentrum</taxon>
    </lineage>
</organism>
<keyword evidence="1" id="KW-0472">Membrane</keyword>
<feature type="region of interest" description="Disordered" evidence="4">
    <location>
        <begin position="897"/>
        <end position="964"/>
    </location>
</feature>
<dbReference type="Pfam" id="PF05648">
    <property type="entry name" value="PEX11"/>
    <property type="match status" value="1"/>
</dbReference>
<feature type="compositionally biased region" description="Gly residues" evidence="4">
    <location>
        <begin position="422"/>
        <end position="433"/>
    </location>
</feature>
<dbReference type="Proteomes" id="UP001189429">
    <property type="component" value="Unassembled WGS sequence"/>
</dbReference>
<keyword evidence="2" id="KW-0576">Peroxisome</keyword>
<feature type="region of interest" description="Disordered" evidence="4">
    <location>
        <begin position="319"/>
        <end position="439"/>
    </location>
</feature>
<feature type="compositionally biased region" description="Low complexity" evidence="4">
    <location>
        <begin position="15"/>
        <end position="30"/>
    </location>
</feature>
<proteinExistence type="predicted"/>
<dbReference type="InterPro" id="IPR008733">
    <property type="entry name" value="PEX11"/>
</dbReference>
<name>A0ABN9T1X2_9DINO</name>
<feature type="compositionally biased region" description="Low complexity" evidence="4">
    <location>
        <begin position="899"/>
        <end position="917"/>
    </location>
</feature>
<evidence type="ECO:0000256" key="2">
    <source>
        <dbReference type="ARBA" id="ARBA00023140"/>
    </source>
</evidence>
<reference evidence="5" key="1">
    <citation type="submission" date="2023-10" db="EMBL/GenBank/DDBJ databases">
        <authorList>
            <person name="Chen Y."/>
            <person name="Shah S."/>
            <person name="Dougan E. K."/>
            <person name="Thang M."/>
            <person name="Chan C."/>
        </authorList>
    </citation>
    <scope>NUCLEOTIDE SEQUENCE [LARGE SCALE GENOMIC DNA]</scope>
</reference>